<dbReference type="AlphaFoldDB" id="A0A9P6XW44"/>
<keyword evidence="1" id="KW-0175">Coiled coil</keyword>
<accession>A0A9P6XW44</accession>
<sequence>MEEYREQYNSRKRRNEELLNDIAELEAHVHQFEKSVHIKRQRINKHKEVEKKYIKSIEDIKKIYKLKQIDKTTSQQLPINGSKQHSPEIICDKLEKLIEHQHTFKDNATSLELARIQPTIKEMLSSSNVDHLRQLGQSLEYITTKIKIENKQQYKTEKDKDDADKRILQNEITKGHAERISESKRLFQIKNSLEQETREAELRLAKRVRELYSDPTIQAHIIKKLRLKAACQQVNTEVQLTKLQVDELQHRVQALEAQAKSQDLSMAIEDLMTIMAEKQQRAKSLLKTNDTCRKNLLEQTLQQKELMQKKKELVLQCFQN</sequence>
<dbReference type="OMA" id="LEMHIGQ"/>
<feature type="coiled-coil region" evidence="1">
    <location>
        <begin position="1"/>
        <end position="35"/>
    </location>
</feature>
<protein>
    <recommendedName>
        <fullName evidence="4">DUF4201 domain-containing protein</fullName>
    </recommendedName>
</protein>
<gene>
    <name evidence="2" type="ORF">G6F51_012404</name>
</gene>
<evidence type="ECO:0000313" key="3">
    <source>
        <dbReference type="Proteomes" id="UP000717996"/>
    </source>
</evidence>
<organism evidence="2 3">
    <name type="scientific">Rhizopus oryzae</name>
    <name type="common">Mucormycosis agent</name>
    <name type="synonym">Rhizopus arrhizus var. delemar</name>
    <dbReference type="NCBI Taxonomy" id="64495"/>
    <lineage>
        <taxon>Eukaryota</taxon>
        <taxon>Fungi</taxon>
        <taxon>Fungi incertae sedis</taxon>
        <taxon>Mucoromycota</taxon>
        <taxon>Mucoromycotina</taxon>
        <taxon>Mucoromycetes</taxon>
        <taxon>Mucorales</taxon>
        <taxon>Mucorineae</taxon>
        <taxon>Rhizopodaceae</taxon>
        <taxon>Rhizopus</taxon>
    </lineage>
</organism>
<reference evidence="2" key="1">
    <citation type="journal article" date="2020" name="Microb. Genom.">
        <title>Genetic diversity of clinical and environmental Mucorales isolates obtained from an investigation of mucormycosis cases among solid organ transplant recipients.</title>
        <authorList>
            <person name="Nguyen M.H."/>
            <person name="Kaul D."/>
            <person name="Muto C."/>
            <person name="Cheng S.J."/>
            <person name="Richter R.A."/>
            <person name="Bruno V.M."/>
            <person name="Liu G."/>
            <person name="Beyhan S."/>
            <person name="Sundermann A.J."/>
            <person name="Mounaud S."/>
            <person name="Pasculle A.W."/>
            <person name="Nierman W.C."/>
            <person name="Driscoll E."/>
            <person name="Cumbie R."/>
            <person name="Clancy C.J."/>
            <person name="Dupont C.L."/>
        </authorList>
    </citation>
    <scope>NUCLEOTIDE SEQUENCE</scope>
    <source>
        <strain evidence="2">GL16</strain>
    </source>
</reference>
<proteinExistence type="predicted"/>
<comment type="caution">
    <text evidence="2">The sequence shown here is derived from an EMBL/GenBank/DDBJ whole genome shotgun (WGS) entry which is preliminary data.</text>
</comment>
<evidence type="ECO:0008006" key="4">
    <source>
        <dbReference type="Google" id="ProtNLM"/>
    </source>
</evidence>
<name>A0A9P6XW44_RHIOR</name>
<dbReference type="Proteomes" id="UP000717996">
    <property type="component" value="Unassembled WGS sequence"/>
</dbReference>
<dbReference type="EMBL" id="JAANIT010003579">
    <property type="protein sequence ID" value="KAG1533861.1"/>
    <property type="molecule type" value="Genomic_DNA"/>
</dbReference>
<feature type="coiled-coil region" evidence="1">
    <location>
        <begin position="151"/>
        <end position="265"/>
    </location>
</feature>
<evidence type="ECO:0000256" key="1">
    <source>
        <dbReference type="SAM" id="Coils"/>
    </source>
</evidence>
<dbReference type="OrthoDB" id="2250794at2759"/>
<evidence type="ECO:0000313" key="2">
    <source>
        <dbReference type="EMBL" id="KAG1533861.1"/>
    </source>
</evidence>